<evidence type="ECO:0000256" key="5">
    <source>
        <dbReference type="SAM" id="SignalP"/>
    </source>
</evidence>
<feature type="chain" id="PRO_5036401739" evidence="5">
    <location>
        <begin position="20"/>
        <end position="1040"/>
    </location>
</feature>
<proteinExistence type="predicted"/>
<dbReference type="GO" id="GO:0098609">
    <property type="term" value="P:cell-cell adhesion"/>
    <property type="evidence" value="ECO:0000318"/>
    <property type="project" value="GO_Central"/>
</dbReference>
<dbReference type="SUPFAM" id="SSF48726">
    <property type="entry name" value="Immunoglobulin"/>
    <property type="match status" value="6"/>
</dbReference>
<dbReference type="FunFam" id="2.60.40.10:FF:003324">
    <property type="match status" value="1"/>
</dbReference>
<feature type="domain" description="Fibronectin type-III" evidence="7">
    <location>
        <begin position="599"/>
        <end position="700"/>
    </location>
</feature>
<dbReference type="EnsemblMetazoa" id="XM_030973492">
    <property type="protein sequence ID" value="XP_030829352"/>
    <property type="gene ID" value="LOC100893855"/>
</dbReference>
<feature type="domain" description="Fibronectin type-III" evidence="7">
    <location>
        <begin position="803"/>
        <end position="902"/>
    </location>
</feature>
<feature type="signal peptide" evidence="5">
    <location>
        <begin position="1"/>
        <end position="19"/>
    </location>
</feature>
<dbReference type="PANTHER" id="PTHR44170:SF6">
    <property type="entry name" value="CONTACTIN"/>
    <property type="match status" value="1"/>
</dbReference>
<dbReference type="GeneID" id="100893855"/>
<dbReference type="Proteomes" id="UP000007110">
    <property type="component" value="Unassembled WGS sequence"/>
</dbReference>
<dbReference type="FunFam" id="2.60.40.10:FF:000052">
    <property type="entry name" value="Contactin 1"/>
    <property type="match status" value="1"/>
</dbReference>
<keyword evidence="2" id="KW-1015">Disulfide bond</keyword>
<feature type="domain" description="Ig-like" evidence="6">
    <location>
        <begin position="23"/>
        <end position="114"/>
    </location>
</feature>
<dbReference type="OMA" id="KICKAYT"/>
<dbReference type="KEGG" id="spu:100893855"/>
<dbReference type="InterPro" id="IPR036179">
    <property type="entry name" value="Ig-like_dom_sf"/>
</dbReference>
<feature type="domain" description="Ig-like" evidence="6">
    <location>
        <begin position="210"/>
        <end position="319"/>
    </location>
</feature>
<dbReference type="SMART" id="SM00408">
    <property type="entry name" value="IGc2"/>
    <property type="match status" value="5"/>
</dbReference>
<dbReference type="PANTHER" id="PTHR44170">
    <property type="entry name" value="PROTEIN SIDEKICK"/>
    <property type="match status" value="1"/>
</dbReference>
<evidence type="ECO:0000256" key="2">
    <source>
        <dbReference type="ARBA" id="ARBA00023157"/>
    </source>
</evidence>
<dbReference type="GO" id="GO:0030424">
    <property type="term" value="C:axon"/>
    <property type="evidence" value="ECO:0000318"/>
    <property type="project" value="GO_Central"/>
</dbReference>
<dbReference type="EnsemblMetazoa" id="XM_030973491">
    <property type="protein sequence ID" value="XP_030829351"/>
    <property type="gene ID" value="LOC100893855"/>
</dbReference>
<dbReference type="Pfam" id="PF07679">
    <property type="entry name" value="I-set"/>
    <property type="match status" value="2"/>
</dbReference>
<keyword evidence="9" id="KW-1185">Reference proteome</keyword>
<feature type="domain" description="Ig-like" evidence="6">
    <location>
        <begin position="501"/>
        <end position="595"/>
    </location>
</feature>
<dbReference type="FunFam" id="2.60.40.10:FF:004372">
    <property type="match status" value="1"/>
</dbReference>
<dbReference type="GO" id="GO:0005886">
    <property type="term" value="C:plasma membrane"/>
    <property type="evidence" value="ECO:0000318"/>
    <property type="project" value="GO_Central"/>
</dbReference>
<evidence type="ECO:0000259" key="6">
    <source>
        <dbReference type="PROSITE" id="PS50835"/>
    </source>
</evidence>
<dbReference type="InterPro" id="IPR007110">
    <property type="entry name" value="Ig-like_dom"/>
</dbReference>
<dbReference type="GO" id="GO:0007411">
    <property type="term" value="P:axon guidance"/>
    <property type="evidence" value="ECO:0000318"/>
    <property type="project" value="GO_Central"/>
</dbReference>
<feature type="region of interest" description="Disordered" evidence="4">
    <location>
        <begin position="884"/>
        <end position="912"/>
    </location>
</feature>
<accession>A0A7M7N317</accession>
<dbReference type="PROSITE" id="PS50835">
    <property type="entry name" value="IG_LIKE"/>
    <property type="match status" value="6"/>
</dbReference>
<feature type="region of interest" description="Disordered" evidence="4">
    <location>
        <begin position="683"/>
        <end position="713"/>
    </location>
</feature>
<dbReference type="FunFam" id="2.60.40.10:FF:000028">
    <property type="entry name" value="Neuronal cell adhesion molecule"/>
    <property type="match status" value="1"/>
</dbReference>
<reference evidence="9" key="1">
    <citation type="submission" date="2015-02" db="EMBL/GenBank/DDBJ databases">
        <title>Genome sequencing for Strongylocentrotus purpuratus.</title>
        <authorList>
            <person name="Murali S."/>
            <person name="Liu Y."/>
            <person name="Vee V."/>
            <person name="English A."/>
            <person name="Wang M."/>
            <person name="Skinner E."/>
            <person name="Han Y."/>
            <person name="Muzny D.M."/>
            <person name="Worley K.C."/>
            <person name="Gibbs R.A."/>
        </authorList>
    </citation>
    <scope>NUCLEOTIDE SEQUENCE</scope>
</reference>
<dbReference type="SUPFAM" id="SSF49265">
    <property type="entry name" value="Fibronectin type III"/>
    <property type="match status" value="2"/>
</dbReference>
<feature type="compositionally biased region" description="Polar residues" evidence="4">
    <location>
        <begin position="887"/>
        <end position="898"/>
    </location>
</feature>
<dbReference type="PROSITE" id="PS50853">
    <property type="entry name" value="FN3"/>
    <property type="match status" value="4"/>
</dbReference>
<dbReference type="FunCoup" id="A0A7M7N317">
    <property type="interactions" value="1132"/>
</dbReference>
<keyword evidence="5" id="KW-0732">Signal</keyword>
<dbReference type="FunFam" id="2.60.40.10:FF:000032">
    <property type="entry name" value="palladin isoform X1"/>
    <property type="match status" value="1"/>
</dbReference>
<dbReference type="AlphaFoldDB" id="A0A7M7N317"/>
<dbReference type="InterPro" id="IPR003961">
    <property type="entry name" value="FN3_dom"/>
</dbReference>
<protein>
    <submittedName>
        <fullName evidence="8">Uncharacterized protein</fullName>
    </submittedName>
</protein>
<sequence length="1040" mass="111385">MFYKIILSCVALFGAAVHAETGPILMQQPEETIFDTATNVDSVSLHCRATGDEPITYTWEKDGAPLSQATNARLVITPGQLTITSPERTVDGGEYVCMASNQVGSVRSLPAELVFAYVDSFDPSATSTQSLTAGQGGCVTCNPPPHFPDGILVNWFHENMLVDSSDSRIRVMDDGRLCFFYALASDAGAYRCQVKSNVISDGGVEMRVSPLVTVTVNAGSSSSAIRIVQENRPTDVTTIAGEDVKFECFFYGPQPTGQIPRVQWVRTSPPGAGLPTGRAVLEEGGEILSIVGVQLEDAGSYLCYIDDVNSGASAGLNVAEAPAWVSEPMDAMKDINTMQEWNVEAEEADQYTWYRNGEILTARDRHQFRNNLETLIISDLMTTDTAMYQCFASNDHGMIYSAAQLSVRAFPPEFLSPMETDKPAPLTATVTVVCDVDAAPAPTVTWQHDGQPITDGARYNLTADPPNLVIIDVQMSDGGTYQCTATNSNGTVTGEGSLDIKDATVITGHPDNTLVEVGQSTTLKCKAAHDEYLELTYLWEHNGVEIDLSEIERYRMSERDNGNLEIVSAQLRDGGEYTCVALTVADSDRSSATLDIAGPPGPPSGLSVEVENLAANLRWVPGTDNNSPITSFTIEGQTDHSDEWVELRSGESAGSNSVRLVNLDPFSLYSFRVIAVNRIGRGTPSEPVEAGVKTGKTAPTASPSNVGGGGGNTGDLRITWDKFPSSKWNSETVSYKVEWQKVDSQVSSTGLLEEPNAIIYTATLGIELYTQYNVRVQAKNDEGEGPFSEWAVIYSYQEAPKTAPTGVKAERASGTTINVSWDAIDESTFEGELMGYKLKYWSDDSNEANANTAVSLGVGTSNTIAGLEPSTRYTVMVAAYSGGGNGPDSNTASDTTFKSAPMQKPTGVRAVQSETGGDLTVNWNGITTSASEEPLMGYKVRYRTEGTFAPDAVTIIVQGNEKTTAIIRGLTYETTYLITVVGYSDGGNGASSNPPLSVTIAKGRTGQSSDDPNGASRTAGVLSFSLFCVVTLLHSLSQLL</sequence>
<dbReference type="FunFam" id="2.60.40.10:FF:000035">
    <property type="entry name" value="Contactin 1"/>
    <property type="match status" value="1"/>
</dbReference>
<organism evidence="8 9">
    <name type="scientific">Strongylocentrotus purpuratus</name>
    <name type="common">Purple sea urchin</name>
    <dbReference type="NCBI Taxonomy" id="7668"/>
    <lineage>
        <taxon>Eukaryota</taxon>
        <taxon>Metazoa</taxon>
        <taxon>Echinodermata</taxon>
        <taxon>Eleutherozoa</taxon>
        <taxon>Echinozoa</taxon>
        <taxon>Echinoidea</taxon>
        <taxon>Euechinoidea</taxon>
        <taxon>Echinacea</taxon>
        <taxon>Camarodonta</taxon>
        <taxon>Echinidea</taxon>
        <taxon>Strongylocentrotidae</taxon>
        <taxon>Strongylocentrotus</taxon>
    </lineage>
</organism>
<dbReference type="InterPro" id="IPR036116">
    <property type="entry name" value="FN3_sf"/>
</dbReference>
<reference evidence="8" key="2">
    <citation type="submission" date="2021-01" db="UniProtKB">
        <authorList>
            <consortium name="EnsemblMetazoa"/>
        </authorList>
    </citation>
    <scope>IDENTIFICATION</scope>
</reference>
<evidence type="ECO:0000259" key="7">
    <source>
        <dbReference type="PROSITE" id="PS50853"/>
    </source>
</evidence>
<dbReference type="RefSeq" id="XP_030829351.1">
    <property type="nucleotide sequence ID" value="XM_030973491.1"/>
</dbReference>
<feature type="region of interest" description="Disordered" evidence="4">
    <location>
        <begin position="994"/>
        <end position="1014"/>
    </location>
</feature>
<feature type="domain" description="Ig-like" evidence="6">
    <location>
        <begin position="412"/>
        <end position="499"/>
    </location>
</feature>
<dbReference type="Pfam" id="PF13927">
    <property type="entry name" value="Ig_3"/>
    <property type="match status" value="2"/>
</dbReference>
<dbReference type="SMART" id="SM00409">
    <property type="entry name" value="IG"/>
    <property type="match status" value="6"/>
</dbReference>
<dbReference type="InterPro" id="IPR003598">
    <property type="entry name" value="Ig_sub2"/>
</dbReference>
<evidence type="ECO:0000313" key="8">
    <source>
        <dbReference type="EnsemblMetazoa" id="XP_030829351"/>
    </source>
</evidence>
<dbReference type="InterPro" id="IPR013098">
    <property type="entry name" value="Ig_I-set"/>
</dbReference>
<feature type="domain" description="Fibronectin type-III" evidence="7">
    <location>
        <begin position="904"/>
        <end position="1003"/>
    </location>
</feature>
<evidence type="ECO:0000256" key="3">
    <source>
        <dbReference type="ARBA" id="ARBA00023319"/>
    </source>
</evidence>
<keyword evidence="3" id="KW-0393">Immunoglobulin domain</keyword>
<dbReference type="SMART" id="SM00060">
    <property type="entry name" value="FN3"/>
    <property type="match status" value="4"/>
</dbReference>
<dbReference type="InParanoid" id="A0A7M7N317"/>
<dbReference type="InterPro" id="IPR013783">
    <property type="entry name" value="Ig-like_fold"/>
</dbReference>
<evidence type="ECO:0000256" key="4">
    <source>
        <dbReference type="SAM" id="MobiDB-lite"/>
    </source>
</evidence>
<feature type="domain" description="Fibronectin type-III" evidence="7">
    <location>
        <begin position="702"/>
        <end position="798"/>
    </location>
</feature>
<dbReference type="Gene3D" id="2.60.40.10">
    <property type="entry name" value="Immunoglobulins"/>
    <property type="match status" value="10"/>
</dbReference>
<dbReference type="OrthoDB" id="6138780at2759"/>
<dbReference type="RefSeq" id="XP_030829352.1">
    <property type="nucleotide sequence ID" value="XM_030973492.1"/>
</dbReference>
<feature type="domain" description="Ig-like" evidence="6">
    <location>
        <begin position="123"/>
        <end position="209"/>
    </location>
</feature>
<evidence type="ECO:0000313" key="9">
    <source>
        <dbReference type="Proteomes" id="UP000007110"/>
    </source>
</evidence>
<evidence type="ECO:0000256" key="1">
    <source>
        <dbReference type="ARBA" id="ARBA00022737"/>
    </source>
</evidence>
<dbReference type="InterPro" id="IPR003599">
    <property type="entry name" value="Ig_sub"/>
</dbReference>
<dbReference type="Pfam" id="PF00041">
    <property type="entry name" value="fn3"/>
    <property type="match status" value="4"/>
</dbReference>
<keyword evidence="1" id="KW-0677">Repeat</keyword>
<name>A0A7M7N317_STRPU</name>
<feature type="domain" description="Ig-like" evidence="6">
    <location>
        <begin position="350"/>
        <end position="406"/>
    </location>
</feature>
<dbReference type="CDD" id="cd00063">
    <property type="entry name" value="FN3"/>
    <property type="match status" value="4"/>
</dbReference>
<dbReference type="FunFam" id="2.60.40.10:FF:000064">
    <property type="entry name" value="Contactin 1"/>
    <property type="match status" value="1"/>
</dbReference>